<gene>
    <name evidence="7" type="ORF">HGA13_22985</name>
</gene>
<proteinExistence type="predicted"/>
<sequence>MSLLLDTHVVLWWLTDDASLSNELKDRLDHDPDVFVSVVSMWEVSIKQAAGKLGGPLDMPERIRDSGLVSLEISSGHAIAAGRLPLIHRDPFDRMLVAQASAEGLTLVTRDPWCHKYEVPILAV</sequence>
<protein>
    <submittedName>
        <fullName evidence="7">Type II toxin-antitoxin system VapC family toxin</fullName>
    </submittedName>
</protein>
<comment type="caution">
    <text evidence="7">The sequence shown here is derived from an EMBL/GenBank/DDBJ whole genome shotgun (WGS) entry which is preliminary data.</text>
</comment>
<dbReference type="EMBL" id="JAAXOO010000006">
    <property type="protein sequence ID" value="NKY35915.1"/>
    <property type="molecule type" value="Genomic_DNA"/>
</dbReference>
<evidence type="ECO:0000313" key="8">
    <source>
        <dbReference type="Proteomes" id="UP000565715"/>
    </source>
</evidence>
<dbReference type="InterPro" id="IPR041705">
    <property type="entry name" value="PIN_Sll0205"/>
</dbReference>
<dbReference type="Gene3D" id="3.40.50.1010">
    <property type="entry name" value="5'-nuclease"/>
    <property type="match status" value="1"/>
</dbReference>
<dbReference type="Pfam" id="PF01850">
    <property type="entry name" value="PIN"/>
    <property type="match status" value="1"/>
</dbReference>
<dbReference type="GO" id="GO:0004518">
    <property type="term" value="F:nuclease activity"/>
    <property type="evidence" value="ECO:0007669"/>
    <property type="project" value="UniProtKB-KW"/>
</dbReference>
<dbReference type="InterPro" id="IPR002716">
    <property type="entry name" value="PIN_dom"/>
</dbReference>
<dbReference type="PANTHER" id="PTHR36173:SF2">
    <property type="entry name" value="RIBONUCLEASE VAPC16"/>
    <property type="match status" value="1"/>
</dbReference>
<evidence type="ECO:0000256" key="2">
    <source>
        <dbReference type="ARBA" id="ARBA00022722"/>
    </source>
</evidence>
<keyword evidence="1" id="KW-1277">Toxin-antitoxin system</keyword>
<dbReference type="GO" id="GO:0046872">
    <property type="term" value="F:metal ion binding"/>
    <property type="evidence" value="ECO:0007669"/>
    <property type="project" value="UniProtKB-KW"/>
</dbReference>
<dbReference type="InterPro" id="IPR052919">
    <property type="entry name" value="TA_system_RNase"/>
</dbReference>
<dbReference type="InterPro" id="IPR029060">
    <property type="entry name" value="PIN-like_dom_sf"/>
</dbReference>
<keyword evidence="5" id="KW-0460">Magnesium</keyword>
<evidence type="ECO:0000256" key="1">
    <source>
        <dbReference type="ARBA" id="ARBA00022649"/>
    </source>
</evidence>
<evidence type="ECO:0000259" key="6">
    <source>
        <dbReference type="Pfam" id="PF01850"/>
    </source>
</evidence>
<feature type="domain" description="PIN" evidence="6">
    <location>
        <begin position="4"/>
        <end position="111"/>
    </location>
</feature>
<dbReference type="CDD" id="cd09872">
    <property type="entry name" value="PIN_Sll0205-like"/>
    <property type="match status" value="1"/>
</dbReference>
<dbReference type="GO" id="GO:0016787">
    <property type="term" value="F:hydrolase activity"/>
    <property type="evidence" value="ECO:0007669"/>
    <property type="project" value="UniProtKB-KW"/>
</dbReference>
<evidence type="ECO:0000256" key="3">
    <source>
        <dbReference type="ARBA" id="ARBA00022723"/>
    </source>
</evidence>
<dbReference type="AlphaFoldDB" id="A0A846XKQ7"/>
<dbReference type="RefSeq" id="WP_068045602.1">
    <property type="nucleotide sequence ID" value="NZ_JAAXOO010000006.1"/>
</dbReference>
<reference evidence="7 8" key="1">
    <citation type="submission" date="2020-04" db="EMBL/GenBank/DDBJ databases">
        <title>MicrobeNet Type strains.</title>
        <authorList>
            <person name="Nicholson A.C."/>
        </authorList>
    </citation>
    <scope>NUCLEOTIDE SEQUENCE [LARGE SCALE GENOMIC DNA]</scope>
    <source>
        <strain evidence="7 8">DSM 45078</strain>
    </source>
</reference>
<evidence type="ECO:0000313" key="7">
    <source>
        <dbReference type="EMBL" id="NKY35915.1"/>
    </source>
</evidence>
<dbReference type="PANTHER" id="PTHR36173">
    <property type="entry name" value="RIBONUCLEASE VAPC16-RELATED"/>
    <property type="match status" value="1"/>
</dbReference>
<keyword evidence="2" id="KW-0540">Nuclease</keyword>
<organism evidence="7 8">
    <name type="scientific">Nocardia speluncae</name>
    <dbReference type="NCBI Taxonomy" id="419477"/>
    <lineage>
        <taxon>Bacteria</taxon>
        <taxon>Bacillati</taxon>
        <taxon>Actinomycetota</taxon>
        <taxon>Actinomycetes</taxon>
        <taxon>Mycobacteriales</taxon>
        <taxon>Nocardiaceae</taxon>
        <taxon>Nocardia</taxon>
    </lineage>
</organism>
<keyword evidence="3" id="KW-0479">Metal-binding</keyword>
<keyword evidence="8" id="KW-1185">Reference proteome</keyword>
<evidence type="ECO:0000256" key="4">
    <source>
        <dbReference type="ARBA" id="ARBA00022801"/>
    </source>
</evidence>
<dbReference type="SUPFAM" id="SSF88723">
    <property type="entry name" value="PIN domain-like"/>
    <property type="match status" value="1"/>
</dbReference>
<keyword evidence="4" id="KW-0378">Hydrolase</keyword>
<evidence type="ECO:0000256" key="5">
    <source>
        <dbReference type="ARBA" id="ARBA00022842"/>
    </source>
</evidence>
<accession>A0A846XKQ7</accession>
<name>A0A846XKQ7_9NOCA</name>
<dbReference type="Proteomes" id="UP000565715">
    <property type="component" value="Unassembled WGS sequence"/>
</dbReference>